<dbReference type="RefSeq" id="WP_270077361.1">
    <property type="nucleotide sequence ID" value="NZ_CP115174.1"/>
</dbReference>
<evidence type="ECO:0000313" key="2">
    <source>
        <dbReference type="EMBL" id="WBO22719.1"/>
    </source>
</evidence>
<proteinExistence type="predicted"/>
<evidence type="ECO:0000259" key="1">
    <source>
        <dbReference type="Pfam" id="PF14452"/>
    </source>
</evidence>
<dbReference type="Pfam" id="PF14452">
    <property type="entry name" value="Multi_ubiq"/>
    <property type="match status" value="1"/>
</dbReference>
<gene>
    <name evidence="2" type="ORF">PBT88_00755</name>
</gene>
<sequence length="129" mass="14833">MSNLENRKDEVVIVHDRAGVEVGVDIRHENGREIIEVDIEKCGRDNRPPPPHAHRFRIKIDHVYFVIEERLPTARKLLEIAGKVPPDKFELEKRMHGGEYVSLDLDEKVDLGEPGIEVFETFPLDETEG</sequence>
<name>A0ABY7NMH9_9SPHN</name>
<reference evidence="2 3" key="1">
    <citation type="submission" date="2022-12" db="EMBL/GenBank/DDBJ databases">
        <title>Sphingomonas abieness sp. nov., an endophytic bacterium isolated from Abies koreana.</title>
        <authorList>
            <person name="Jiang L."/>
            <person name="Lee J."/>
        </authorList>
    </citation>
    <scope>NUCLEOTIDE SEQUENCE [LARGE SCALE GENOMIC DNA]</scope>
    <source>
        <strain evidence="3">PAMB 00755</strain>
    </source>
</reference>
<protein>
    <submittedName>
        <fullName evidence="2">Multiubiquitin domain-containing protein</fullName>
    </submittedName>
</protein>
<evidence type="ECO:0000313" key="3">
    <source>
        <dbReference type="Proteomes" id="UP001210865"/>
    </source>
</evidence>
<keyword evidence="3" id="KW-1185">Reference proteome</keyword>
<feature type="domain" description="Multi-ubiquitin" evidence="1">
    <location>
        <begin position="56"/>
        <end position="123"/>
    </location>
</feature>
<dbReference type="Proteomes" id="UP001210865">
    <property type="component" value="Chromosome"/>
</dbReference>
<organism evidence="2 3">
    <name type="scientific">Sphingomonas abietis</name>
    <dbReference type="NCBI Taxonomy" id="3012344"/>
    <lineage>
        <taxon>Bacteria</taxon>
        <taxon>Pseudomonadati</taxon>
        <taxon>Pseudomonadota</taxon>
        <taxon>Alphaproteobacteria</taxon>
        <taxon>Sphingomonadales</taxon>
        <taxon>Sphingomonadaceae</taxon>
        <taxon>Sphingomonas</taxon>
    </lineage>
</organism>
<dbReference type="InterPro" id="IPR027802">
    <property type="entry name" value="Multi-ubiquitin_dom"/>
</dbReference>
<accession>A0ABY7NMH9</accession>
<dbReference type="EMBL" id="CP115174">
    <property type="protein sequence ID" value="WBO22719.1"/>
    <property type="molecule type" value="Genomic_DNA"/>
</dbReference>